<sequence>MKKLLFIIISILIFSCKTEKQKTELNNLSIENQTDVIIDPIEYPAKFKYGLDSIPKIIYSNMNLTDEKGTVWISIKIDSIGNLEKPKIMKSENEKLNSEALRLAELIPNEWSPAELGPERIKIASKYNFPIKFDEAVKILYSE</sequence>
<evidence type="ECO:0000259" key="1">
    <source>
        <dbReference type="Pfam" id="PF03544"/>
    </source>
</evidence>
<dbReference type="PROSITE" id="PS51257">
    <property type="entry name" value="PROKAR_LIPOPROTEIN"/>
    <property type="match status" value="1"/>
</dbReference>
<gene>
    <name evidence="2" type="ORF">ACFO5T_03075</name>
</gene>
<accession>A0ABV9L720</accession>
<proteinExistence type="predicted"/>
<evidence type="ECO:0000313" key="2">
    <source>
        <dbReference type="EMBL" id="MFC4689405.1"/>
    </source>
</evidence>
<dbReference type="Proteomes" id="UP001595878">
    <property type="component" value="Unassembled WGS sequence"/>
</dbReference>
<dbReference type="EMBL" id="JBHSHB010000007">
    <property type="protein sequence ID" value="MFC4689405.1"/>
    <property type="molecule type" value="Genomic_DNA"/>
</dbReference>
<evidence type="ECO:0000313" key="3">
    <source>
        <dbReference type="Proteomes" id="UP001595878"/>
    </source>
</evidence>
<dbReference type="RefSeq" id="WP_380031938.1">
    <property type="nucleotide sequence ID" value="NZ_JBHSHB010000007.1"/>
</dbReference>
<dbReference type="InterPro" id="IPR037682">
    <property type="entry name" value="TonB_C"/>
</dbReference>
<dbReference type="Pfam" id="PF03544">
    <property type="entry name" value="TonB_C"/>
    <property type="match status" value="1"/>
</dbReference>
<reference evidence="3" key="1">
    <citation type="journal article" date="2019" name="Int. J. Syst. Evol. Microbiol.">
        <title>The Global Catalogue of Microorganisms (GCM) 10K type strain sequencing project: providing services to taxonomists for standard genome sequencing and annotation.</title>
        <authorList>
            <consortium name="The Broad Institute Genomics Platform"/>
            <consortium name="The Broad Institute Genome Sequencing Center for Infectious Disease"/>
            <person name="Wu L."/>
            <person name="Ma J."/>
        </authorList>
    </citation>
    <scope>NUCLEOTIDE SEQUENCE [LARGE SCALE GENOMIC DNA]</scope>
    <source>
        <strain evidence="3">CGMCC 4.7427</strain>
    </source>
</reference>
<feature type="domain" description="TonB C-terminal" evidence="1">
    <location>
        <begin position="66"/>
        <end position="133"/>
    </location>
</feature>
<protein>
    <submittedName>
        <fullName evidence="2">Energy transducer TonB</fullName>
    </submittedName>
</protein>
<keyword evidence="3" id="KW-1185">Reference proteome</keyword>
<dbReference type="Gene3D" id="3.30.1150.10">
    <property type="match status" value="1"/>
</dbReference>
<comment type="caution">
    <text evidence="2">The sequence shown here is derived from an EMBL/GenBank/DDBJ whole genome shotgun (WGS) entry which is preliminary data.</text>
</comment>
<name>A0ABV9L720_9FLAO</name>
<organism evidence="2 3">
    <name type="scientific">Dokdonia genika</name>
    <dbReference type="NCBI Taxonomy" id="308113"/>
    <lineage>
        <taxon>Bacteria</taxon>
        <taxon>Pseudomonadati</taxon>
        <taxon>Bacteroidota</taxon>
        <taxon>Flavobacteriia</taxon>
        <taxon>Flavobacteriales</taxon>
        <taxon>Flavobacteriaceae</taxon>
        <taxon>Dokdonia</taxon>
    </lineage>
</organism>